<dbReference type="InterPro" id="IPR013039">
    <property type="entry name" value="DUF1588"/>
</dbReference>
<feature type="region of interest" description="Disordered" evidence="4">
    <location>
        <begin position="262"/>
        <end position="309"/>
    </location>
</feature>
<dbReference type="Pfam" id="PF07637">
    <property type="entry name" value="PSD5"/>
    <property type="match status" value="1"/>
</dbReference>
<name>A0A517YA68_9BACT</name>
<evidence type="ECO:0000313" key="7">
    <source>
        <dbReference type="Proteomes" id="UP000315017"/>
    </source>
</evidence>
<protein>
    <recommendedName>
        <fullName evidence="5">Cytochrome c domain-containing protein</fullName>
    </recommendedName>
</protein>
<dbReference type="GO" id="GO:0009055">
    <property type="term" value="F:electron transfer activity"/>
    <property type="evidence" value="ECO:0007669"/>
    <property type="project" value="InterPro"/>
</dbReference>
<keyword evidence="3" id="KW-0349">Heme</keyword>
<evidence type="ECO:0000256" key="1">
    <source>
        <dbReference type="ARBA" id="ARBA00022723"/>
    </source>
</evidence>
<reference evidence="6 7" key="1">
    <citation type="submission" date="2019-02" db="EMBL/GenBank/DDBJ databases">
        <title>Deep-cultivation of Planctomycetes and their phenomic and genomic characterization uncovers novel biology.</title>
        <authorList>
            <person name="Wiegand S."/>
            <person name="Jogler M."/>
            <person name="Boedeker C."/>
            <person name="Pinto D."/>
            <person name="Vollmers J."/>
            <person name="Rivas-Marin E."/>
            <person name="Kohn T."/>
            <person name="Peeters S.H."/>
            <person name="Heuer A."/>
            <person name="Rast P."/>
            <person name="Oberbeckmann S."/>
            <person name="Bunk B."/>
            <person name="Jeske O."/>
            <person name="Meyerdierks A."/>
            <person name="Storesund J.E."/>
            <person name="Kallscheuer N."/>
            <person name="Luecker S."/>
            <person name="Lage O.M."/>
            <person name="Pohl T."/>
            <person name="Merkel B.J."/>
            <person name="Hornburger P."/>
            <person name="Mueller R.-W."/>
            <person name="Bruemmer F."/>
            <person name="Labrenz M."/>
            <person name="Spormann A.M."/>
            <person name="Op den Camp H."/>
            <person name="Overmann J."/>
            <person name="Amann R."/>
            <person name="Jetten M.S.M."/>
            <person name="Mascher T."/>
            <person name="Medema M.H."/>
            <person name="Devos D.P."/>
            <person name="Kaster A.-K."/>
            <person name="Ovreas L."/>
            <person name="Rohde M."/>
            <person name="Galperin M.Y."/>
            <person name="Jogler C."/>
        </authorList>
    </citation>
    <scope>NUCLEOTIDE SEQUENCE [LARGE SCALE GENOMIC DNA]</scope>
    <source>
        <strain evidence="6 7">ETA_A8</strain>
    </source>
</reference>
<dbReference type="KEGG" id="aagg:ETAA8_22100"/>
<dbReference type="AlphaFoldDB" id="A0A517YA68"/>
<dbReference type="PROSITE" id="PS51007">
    <property type="entry name" value="CYTC"/>
    <property type="match status" value="1"/>
</dbReference>
<accession>A0A517YA68</accession>
<sequence length="884" mass="100091">MWNWRGKSSQPMRTLIFTFLLVHGIICSAFSTETVGTSLTWGEVRDAGRAKSLFLKEAEKKLGAAPAVPTANLDQFRKSVGPVLAQKCIGCHGPDSTMANLRVDQLNPDLLAGPDVDRWRGIYKVLSNSEMPPEDEPEYRLADADRKTIVDWLSEEMNKASVVRRSRAEHSSFRRMTKYEYNYALQDLLGLPYSIANSLPPEAASDDGFKNSSDLLQMSTTQFEAYRELGLKALQRVTVSGERPRPVTYIISMQDVMNKATGDKNKRFNKSEESYRNHRNRPHLLNQSTGDGIQFAGGNAAPQPGEFAGHNPDVSPVVFILPRSSELKINLDRFLPDEGMMRVRIRAWRTTNEPEEFASLRLIFSAHTSNNANFSQVVSQRDMPVTALADKPEFIEFDIPLSEIQRNPFRKLETTFPRRDEFLHIRNESSIRGGKEALQVVMDYIEVSAPHFDHWPPPSHTNIFIESKNKNDEQVYGREVLTRFLERAWRRPVVAEEVLPFMDLLSKYRSDFDAFEPAMLEVLATVLATPEFLYLTQRSAAEDTQKADAKRPETISEQELASRLSFFLWSSVPDQQLLQLAQKGTLRDPAVLKLQVDRMLADPRAQRFSHHFVEQWLGLDGMDSVTHVKDAALREAMREEPVAFFREALRSNSSVMDFLHSEYVVVNERLAQHYGIPGVFGPHFRRVPGTAQTNRGGILTAASLLTMNSDGADSHPLKRGVWLLERVLQDPPPPPPADVPKVDLTDPRILEMTLKERIADHRNKPSCISCHSRIDPWGIAFENYDALGAWRSNIKNKPVDATSILFNKQELAGVEGLKRYLLADRQDQFARAMVHKMLAYALGRPLTFADHADVDGLTAQFRKNKDQLTDLIHLVVSSDLFNSK</sequence>
<dbReference type="InterPro" id="IPR013042">
    <property type="entry name" value="DUF1592"/>
</dbReference>
<dbReference type="Proteomes" id="UP000315017">
    <property type="component" value="Chromosome"/>
</dbReference>
<evidence type="ECO:0000259" key="5">
    <source>
        <dbReference type="PROSITE" id="PS51007"/>
    </source>
</evidence>
<dbReference type="InterPro" id="IPR011429">
    <property type="entry name" value="Cyt_c_Planctomycete-type"/>
</dbReference>
<dbReference type="Pfam" id="PF07631">
    <property type="entry name" value="PSD4"/>
    <property type="match status" value="1"/>
</dbReference>
<dbReference type="InterPro" id="IPR013036">
    <property type="entry name" value="DUF1587"/>
</dbReference>
<organism evidence="6 7">
    <name type="scientific">Anatilimnocola aggregata</name>
    <dbReference type="NCBI Taxonomy" id="2528021"/>
    <lineage>
        <taxon>Bacteria</taxon>
        <taxon>Pseudomonadati</taxon>
        <taxon>Planctomycetota</taxon>
        <taxon>Planctomycetia</taxon>
        <taxon>Pirellulales</taxon>
        <taxon>Pirellulaceae</taxon>
        <taxon>Anatilimnocola</taxon>
    </lineage>
</organism>
<feature type="compositionally biased region" description="Basic and acidic residues" evidence="4">
    <location>
        <begin position="262"/>
        <end position="276"/>
    </location>
</feature>
<evidence type="ECO:0000256" key="4">
    <source>
        <dbReference type="SAM" id="MobiDB-lite"/>
    </source>
</evidence>
<evidence type="ECO:0000256" key="3">
    <source>
        <dbReference type="PROSITE-ProRule" id="PRU00433"/>
    </source>
</evidence>
<dbReference type="Pfam" id="PF07624">
    <property type="entry name" value="PSD2"/>
    <property type="match status" value="1"/>
</dbReference>
<dbReference type="OrthoDB" id="175242at2"/>
<dbReference type="InterPro" id="IPR009056">
    <property type="entry name" value="Cyt_c-like_dom"/>
</dbReference>
<dbReference type="Pfam" id="PF07635">
    <property type="entry name" value="PSCyt1"/>
    <property type="match status" value="1"/>
</dbReference>
<evidence type="ECO:0000256" key="2">
    <source>
        <dbReference type="ARBA" id="ARBA00023004"/>
    </source>
</evidence>
<dbReference type="InterPro" id="IPR011478">
    <property type="entry name" value="DUF1585"/>
</dbReference>
<keyword evidence="1 3" id="KW-0479">Metal-binding</keyword>
<dbReference type="InterPro" id="IPR013043">
    <property type="entry name" value="DUF1595"/>
</dbReference>
<keyword evidence="7" id="KW-1185">Reference proteome</keyword>
<dbReference type="EMBL" id="CP036274">
    <property type="protein sequence ID" value="QDU27126.1"/>
    <property type="molecule type" value="Genomic_DNA"/>
</dbReference>
<evidence type="ECO:0000313" key="6">
    <source>
        <dbReference type="EMBL" id="QDU27126.1"/>
    </source>
</evidence>
<feature type="domain" description="Cytochrome c" evidence="5">
    <location>
        <begin position="45"/>
        <end position="157"/>
    </location>
</feature>
<dbReference type="Pfam" id="PF07627">
    <property type="entry name" value="PSCyt3"/>
    <property type="match status" value="1"/>
</dbReference>
<dbReference type="GO" id="GO:0046872">
    <property type="term" value="F:metal ion binding"/>
    <property type="evidence" value="ECO:0007669"/>
    <property type="project" value="UniProtKB-KW"/>
</dbReference>
<dbReference type="Pfam" id="PF07626">
    <property type="entry name" value="PSD3"/>
    <property type="match status" value="1"/>
</dbReference>
<gene>
    <name evidence="6" type="ORF">ETAA8_22100</name>
</gene>
<proteinExistence type="predicted"/>
<keyword evidence="2 3" id="KW-0408">Iron</keyword>
<dbReference type="GO" id="GO:0020037">
    <property type="term" value="F:heme binding"/>
    <property type="evidence" value="ECO:0007669"/>
    <property type="project" value="InterPro"/>
</dbReference>